<dbReference type="EMBL" id="JBHUHR010000046">
    <property type="protein sequence ID" value="MFD2036952.1"/>
    <property type="molecule type" value="Genomic_DNA"/>
</dbReference>
<dbReference type="RefSeq" id="WP_376888466.1">
    <property type="nucleotide sequence ID" value="NZ_JBHUHR010000046.1"/>
</dbReference>
<keyword evidence="3" id="KW-1185">Reference proteome</keyword>
<name>A0ABW4VRQ2_9BACT</name>
<dbReference type="InterPro" id="IPR008979">
    <property type="entry name" value="Galactose-bd-like_sf"/>
</dbReference>
<protein>
    <submittedName>
        <fullName evidence="2">Discoidin domain-containing protein</fullName>
    </submittedName>
</protein>
<reference evidence="3" key="1">
    <citation type="journal article" date="2019" name="Int. J. Syst. Evol. Microbiol.">
        <title>The Global Catalogue of Microorganisms (GCM) 10K type strain sequencing project: providing services to taxonomists for standard genome sequencing and annotation.</title>
        <authorList>
            <consortium name="The Broad Institute Genomics Platform"/>
            <consortium name="The Broad Institute Genome Sequencing Center for Infectious Disease"/>
            <person name="Wu L."/>
            <person name="Ma J."/>
        </authorList>
    </citation>
    <scope>NUCLEOTIDE SEQUENCE [LARGE SCALE GENOMIC DNA]</scope>
    <source>
        <strain evidence="3">CGMCC 1.15180</strain>
    </source>
</reference>
<accession>A0ABW4VRQ2</accession>
<dbReference type="Pfam" id="PF00754">
    <property type="entry name" value="F5_F8_type_C"/>
    <property type="match status" value="1"/>
</dbReference>
<organism evidence="2 3">
    <name type="scientific">Belliella marina</name>
    <dbReference type="NCBI Taxonomy" id="1644146"/>
    <lineage>
        <taxon>Bacteria</taxon>
        <taxon>Pseudomonadati</taxon>
        <taxon>Bacteroidota</taxon>
        <taxon>Cytophagia</taxon>
        <taxon>Cytophagales</taxon>
        <taxon>Cyclobacteriaceae</taxon>
        <taxon>Belliella</taxon>
    </lineage>
</organism>
<comment type="caution">
    <text evidence="2">The sequence shown here is derived from an EMBL/GenBank/DDBJ whole genome shotgun (WGS) entry which is preliminary data.</text>
</comment>
<dbReference type="InterPro" id="IPR000421">
    <property type="entry name" value="FA58C"/>
</dbReference>
<dbReference type="SUPFAM" id="SSF49785">
    <property type="entry name" value="Galactose-binding domain-like"/>
    <property type="match status" value="1"/>
</dbReference>
<dbReference type="Gene3D" id="2.60.120.260">
    <property type="entry name" value="Galactose-binding domain-like"/>
    <property type="match status" value="1"/>
</dbReference>
<feature type="domain" description="F5/8 type C" evidence="1">
    <location>
        <begin position="380"/>
        <end position="529"/>
    </location>
</feature>
<evidence type="ECO:0000313" key="3">
    <source>
        <dbReference type="Proteomes" id="UP001597361"/>
    </source>
</evidence>
<evidence type="ECO:0000259" key="1">
    <source>
        <dbReference type="PROSITE" id="PS50022"/>
    </source>
</evidence>
<proteinExistence type="predicted"/>
<dbReference type="Proteomes" id="UP001597361">
    <property type="component" value="Unassembled WGS sequence"/>
</dbReference>
<sequence>MKTLNTNLIHLKKWVLFLFLISCSQMEEIPIIEDDENLEEETFDYTSNNPYNLNVIYFVPSDREENPDYHKRISEIMLDGQAFFLKYMKHWDYGEKTFGLLKDQSKNRVKIHVIRGEKPASAYPYEGGGNEIRKEVDAYFAESPSEKSSDHYLIISSVNNPATGGANPADVPFYGMGRYAYALDYPGMSIEDLGKDGVAGSEATKWIGGLLHEMGHGLNLPHCKEKVSEASNPNMGTSLMGAGNYTYGKSPTCLTHSSAAYLNNCQVFAETQGNFYGPVNSSIKTILAKYENGHIHISGTFESDVPVTDITFSNRPETDAGGYQAVKWVEKPDGNGFEVNMPISEFWEKDNMGYDFSIVRHHTNGANTSTAYAYTFENDIPMINFGDRDELDKNNWTILDFSSEETSGEGSTGRISDVIDGKPETYWHSRWTSNASDYPHHFTIDMSQIQAVNGLSITQRNGQRRIKDYKLYVSDNNSDWELLISSQIPNLPGRVYIDLEETASFRYFKFEAISSHDGQQFAALAEIGFY</sequence>
<dbReference type="PROSITE" id="PS50022">
    <property type="entry name" value="FA58C_3"/>
    <property type="match status" value="1"/>
</dbReference>
<evidence type="ECO:0000313" key="2">
    <source>
        <dbReference type="EMBL" id="MFD2036952.1"/>
    </source>
</evidence>
<gene>
    <name evidence="2" type="ORF">ACFSKL_19265</name>
</gene>